<keyword evidence="1" id="KW-0812">Transmembrane</keyword>
<dbReference type="EMBL" id="MHSS01000001">
    <property type="protein sequence ID" value="OHA49015.1"/>
    <property type="molecule type" value="Genomic_DNA"/>
</dbReference>
<evidence type="ECO:0000256" key="1">
    <source>
        <dbReference type="SAM" id="Phobius"/>
    </source>
</evidence>
<feature type="transmembrane region" description="Helical" evidence="1">
    <location>
        <begin position="20"/>
        <end position="41"/>
    </location>
</feature>
<evidence type="ECO:0000313" key="3">
    <source>
        <dbReference type="Proteomes" id="UP000177629"/>
    </source>
</evidence>
<keyword evidence="1" id="KW-1133">Transmembrane helix</keyword>
<reference evidence="2 3" key="1">
    <citation type="journal article" date="2016" name="Nat. Commun.">
        <title>Thousands of microbial genomes shed light on interconnected biogeochemical processes in an aquifer system.</title>
        <authorList>
            <person name="Anantharaman K."/>
            <person name="Brown C.T."/>
            <person name="Hug L.A."/>
            <person name="Sharon I."/>
            <person name="Castelle C.J."/>
            <person name="Probst A.J."/>
            <person name="Thomas B.C."/>
            <person name="Singh A."/>
            <person name="Wilkins M.J."/>
            <person name="Karaoz U."/>
            <person name="Brodie E.L."/>
            <person name="Williams K.H."/>
            <person name="Hubbard S.S."/>
            <person name="Banfield J.F."/>
        </authorList>
    </citation>
    <scope>NUCLEOTIDE SEQUENCE [LARGE SCALE GENOMIC DNA]</scope>
</reference>
<proteinExistence type="predicted"/>
<protein>
    <submittedName>
        <fullName evidence="2">Uncharacterized protein</fullName>
    </submittedName>
</protein>
<sequence>MQLNDRPFGELVLDKMVSSWWSAFYFAFIAVLCWILTIMFFPIDPLWAVGSIGFLAFFSTIGAIDMFFVNNLKRKSPVWRFLHWLGL</sequence>
<feature type="transmembrane region" description="Helical" evidence="1">
    <location>
        <begin position="47"/>
        <end position="69"/>
    </location>
</feature>
<dbReference type="Proteomes" id="UP000177629">
    <property type="component" value="Unassembled WGS sequence"/>
</dbReference>
<evidence type="ECO:0000313" key="2">
    <source>
        <dbReference type="EMBL" id="OHA49015.1"/>
    </source>
</evidence>
<dbReference type="STRING" id="1802362.A2806_01580"/>
<accession>A0A1G2PKY2</accession>
<organism evidence="2 3">
    <name type="scientific">Candidatus Terrybacteria bacterium RIFCSPHIGHO2_01_FULL_48_17</name>
    <dbReference type="NCBI Taxonomy" id="1802362"/>
    <lineage>
        <taxon>Bacteria</taxon>
        <taxon>Candidatus Terryibacteriota</taxon>
    </lineage>
</organism>
<dbReference type="AlphaFoldDB" id="A0A1G2PKY2"/>
<gene>
    <name evidence="2" type="ORF">A2806_01580</name>
</gene>
<name>A0A1G2PKY2_9BACT</name>
<comment type="caution">
    <text evidence="2">The sequence shown here is derived from an EMBL/GenBank/DDBJ whole genome shotgun (WGS) entry which is preliminary data.</text>
</comment>
<keyword evidence="1" id="KW-0472">Membrane</keyword>